<sequence>MRKKGSITVFLSLLLAAVLGASASICELIRIKCIETRYEEVIQNAGNSLLACFCPLLLKDYDLFFLDGGFGKNTVDLNLMKKEYKAYIDENIFPFEGMGLSKGGNLLQFKVKNIEIKGCEMAVDNKGEIFRKEAVEYMKESKKINLIKDILNLSDKKEKYGNFDASKENADKTLSLISDNELLSKVMDIIGDFKLIDTVDMVLKSKRISEKSIDNTKLPSLDKALNNEEDINNGDKSLISTVLFDEYILEHFGNYTNKKEKNLDYEVEYILAGNMEDKENLREVINRLLVLRQPFNYAYLNGDVKKREEAAKKAALIATLTMLPEYEEAFKQVILFYWSMKESVDDVKKLLDGKEVPLIKKSENKNAKEDINGKINLEKDKEKKEKDNGLKMDYKAYLHLLLLLTDEETKTLRTMDLIEKNISSNDEYKNFKIKNCIYSFEISQDIVTKGRFMPLSMLDNAYFGRINSSLGRAFSYKSQGGY</sequence>
<dbReference type="Proteomes" id="UP000198838">
    <property type="component" value="Unassembled WGS sequence"/>
</dbReference>
<name>A0A1I0YCC1_9FIRM</name>
<proteinExistence type="predicted"/>
<dbReference type="EMBL" id="FOJY01000009">
    <property type="protein sequence ID" value="SFB09833.1"/>
    <property type="molecule type" value="Genomic_DNA"/>
</dbReference>
<dbReference type="InterPro" id="IPR043756">
    <property type="entry name" value="DUF5702"/>
</dbReference>
<reference evidence="1 2" key="1">
    <citation type="submission" date="2016-10" db="EMBL/GenBank/DDBJ databases">
        <authorList>
            <person name="de Groot N.N."/>
        </authorList>
    </citation>
    <scope>NUCLEOTIDE SEQUENCE [LARGE SCALE GENOMIC DNA]</scope>
    <source>
        <strain evidence="1 2">DSM 5522</strain>
    </source>
</reference>
<keyword evidence="2" id="KW-1185">Reference proteome</keyword>
<evidence type="ECO:0000313" key="2">
    <source>
        <dbReference type="Proteomes" id="UP000198838"/>
    </source>
</evidence>
<protein>
    <submittedName>
        <fullName evidence="1">Uncharacterized protein</fullName>
    </submittedName>
</protein>
<accession>A0A1I0YCC1</accession>
<dbReference type="OrthoDB" id="5135382at2"/>
<dbReference type="RefSeq" id="WP_092872221.1">
    <property type="nucleotide sequence ID" value="NZ_FOJY01000009.1"/>
</dbReference>
<gene>
    <name evidence="1" type="ORF">SAMN05216249_10940</name>
</gene>
<dbReference type="AlphaFoldDB" id="A0A1I0YCC1"/>
<organism evidence="1 2">
    <name type="scientific">Acetitomaculum ruminis DSM 5522</name>
    <dbReference type="NCBI Taxonomy" id="1120918"/>
    <lineage>
        <taxon>Bacteria</taxon>
        <taxon>Bacillati</taxon>
        <taxon>Bacillota</taxon>
        <taxon>Clostridia</taxon>
        <taxon>Lachnospirales</taxon>
        <taxon>Lachnospiraceae</taxon>
        <taxon>Acetitomaculum</taxon>
    </lineage>
</organism>
<evidence type="ECO:0000313" key="1">
    <source>
        <dbReference type="EMBL" id="SFB09833.1"/>
    </source>
</evidence>
<dbReference type="Pfam" id="PF18960">
    <property type="entry name" value="DUF5702"/>
    <property type="match status" value="1"/>
</dbReference>
<dbReference type="STRING" id="1120918.SAMN05216249_10940"/>